<evidence type="ECO:0000256" key="4">
    <source>
        <dbReference type="ARBA" id="ARBA00006206"/>
    </source>
</evidence>
<dbReference type="EMBL" id="CP096829">
    <property type="protein sequence ID" value="UPZ14782.1"/>
    <property type="molecule type" value="Genomic_DNA"/>
</dbReference>
<dbReference type="InterPro" id="IPR018052">
    <property type="entry name" value="Ald1_epimerase_CS"/>
</dbReference>
<dbReference type="Proteomes" id="UP000829998">
    <property type="component" value="Chromosome"/>
</dbReference>
<dbReference type="PANTHER" id="PTHR10091:SF0">
    <property type="entry name" value="GALACTOSE MUTAROTASE"/>
    <property type="match status" value="1"/>
</dbReference>
<evidence type="ECO:0000313" key="13">
    <source>
        <dbReference type="Proteomes" id="UP000829998"/>
    </source>
</evidence>
<comment type="subunit">
    <text evidence="5">Monomer.</text>
</comment>
<dbReference type="SUPFAM" id="SSF74650">
    <property type="entry name" value="Galactose mutarotase-like"/>
    <property type="match status" value="1"/>
</dbReference>
<dbReference type="Pfam" id="PF01263">
    <property type="entry name" value="Aldose_epim"/>
    <property type="match status" value="1"/>
</dbReference>
<dbReference type="PANTHER" id="PTHR10091">
    <property type="entry name" value="ALDOSE-1-EPIMERASE"/>
    <property type="match status" value="1"/>
</dbReference>
<name>A0ABY4LPL6_9FLAO</name>
<evidence type="ECO:0000313" key="12">
    <source>
        <dbReference type="EMBL" id="UPZ14782.1"/>
    </source>
</evidence>
<keyword evidence="8" id="KW-0106">Calcium</keyword>
<protein>
    <recommendedName>
        <fullName evidence="7 11">Aldose 1-epimerase</fullName>
        <ecNumber evidence="6 11">5.1.3.3</ecNumber>
    </recommendedName>
</protein>
<accession>A0ABY4LPL6</accession>
<comment type="catalytic activity">
    <reaction evidence="1 11">
        <text>alpha-D-glucose = beta-D-glucose</text>
        <dbReference type="Rhea" id="RHEA:10264"/>
        <dbReference type="ChEBI" id="CHEBI:15903"/>
        <dbReference type="ChEBI" id="CHEBI:17925"/>
        <dbReference type="EC" id="5.1.3.3"/>
    </reaction>
</comment>
<dbReference type="InterPro" id="IPR008183">
    <property type="entry name" value="Aldose_1/G6P_1-epimerase"/>
</dbReference>
<evidence type="ECO:0000256" key="6">
    <source>
        <dbReference type="ARBA" id="ARBA00013185"/>
    </source>
</evidence>
<comment type="pathway">
    <text evidence="3 11">Carbohydrate metabolism; hexose metabolism.</text>
</comment>
<keyword evidence="9 11" id="KW-0413">Isomerase</keyword>
<evidence type="ECO:0000256" key="2">
    <source>
        <dbReference type="ARBA" id="ARBA00001913"/>
    </source>
</evidence>
<evidence type="ECO:0000256" key="8">
    <source>
        <dbReference type="ARBA" id="ARBA00022837"/>
    </source>
</evidence>
<evidence type="ECO:0000256" key="3">
    <source>
        <dbReference type="ARBA" id="ARBA00005028"/>
    </source>
</evidence>
<keyword evidence="13" id="KW-1185">Reference proteome</keyword>
<reference evidence="12 13" key="1">
    <citation type="submission" date="2022-04" db="EMBL/GenBank/DDBJ databases">
        <authorList>
            <person name="Ra J.-S."/>
            <person name="Kim S.-B."/>
        </authorList>
    </citation>
    <scope>NUCLEOTIDE SEQUENCE [LARGE SCALE GENOMIC DNA]</scope>
    <source>
        <strain evidence="12 13">MMS21-Er5</strain>
    </source>
</reference>
<dbReference type="NCBIfam" id="NF008277">
    <property type="entry name" value="PRK11055.1"/>
    <property type="match status" value="1"/>
</dbReference>
<evidence type="ECO:0000256" key="7">
    <source>
        <dbReference type="ARBA" id="ARBA00014165"/>
    </source>
</evidence>
<dbReference type="InterPro" id="IPR047215">
    <property type="entry name" value="Galactose_mutarotase-like"/>
</dbReference>
<dbReference type="InterPro" id="IPR011013">
    <property type="entry name" value="Gal_mutarotase_sf_dom"/>
</dbReference>
<dbReference type="InterPro" id="IPR014718">
    <property type="entry name" value="GH-type_carb-bd"/>
</dbReference>
<keyword evidence="10 11" id="KW-0119">Carbohydrate metabolism</keyword>
<comment type="cofactor">
    <cofactor evidence="2">
        <name>Ca(2+)</name>
        <dbReference type="ChEBI" id="CHEBI:29108"/>
    </cofactor>
</comment>
<organism evidence="12 13">
    <name type="scientific">Flavobacterium humidisoli</name>
    <dbReference type="NCBI Taxonomy" id="2937442"/>
    <lineage>
        <taxon>Bacteria</taxon>
        <taxon>Pseudomonadati</taxon>
        <taxon>Bacteroidota</taxon>
        <taxon>Flavobacteriia</taxon>
        <taxon>Flavobacteriales</taxon>
        <taxon>Flavobacteriaceae</taxon>
        <taxon>Flavobacterium</taxon>
    </lineage>
</organism>
<dbReference type="EC" id="5.1.3.3" evidence="6 11"/>
<dbReference type="CDD" id="cd09019">
    <property type="entry name" value="galactose_mutarotase_like"/>
    <property type="match status" value="1"/>
</dbReference>
<evidence type="ECO:0000256" key="5">
    <source>
        <dbReference type="ARBA" id="ARBA00011245"/>
    </source>
</evidence>
<dbReference type="PIRSF" id="PIRSF005096">
    <property type="entry name" value="GALM"/>
    <property type="match status" value="1"/>
</dbReference>
<evidence type="ECO:0000256" key="9">
    <source>
        <dbReference type="ARBA" id="ARBA00023235"/>
    </source>
</evidence>
<evidence type="ECO:0000256" key="1">
    <source>
        <dbReference type="ARBA" id="ARBA00001614"/>
    </source>
</evidence>
<sequence>MNPSNDIVCESFGWHGEKEIFKFRITNAYGNSVELLNYGAIVKSIVVPDAAGNKENVVLGFPTLEGYLKDQSYIGATVGRFANRIHNAAFSIENKTYHLDKNDGKNNNHSGSAGVNNKVFDFIVEDDAVIFILESKNGEGGFPGNLKTKVTYKWTDENELKIDFLAEADEATPLNFTNHSYFNLSACKEKIHDHQLTIQGSKILESTADYIPTGKIILADEYLFLKDKLNDIMRNNGINLYYIFDRNSENESAVCELYDEKSGRIMLVYTSYPGVQLYTGDYLNCDIVGEHEKLYSSFDGLCLECQYYPDSPNHEHFPNTIFRSGQVYNETITYAFDIAANKLNYHL</sequence>
<dbReference type="PROSITE" id="PS00545">
    <property type="entry name" value="ALDOSE_1_EPIMERASE"/>
    <property type="match status" value="1"/>
</dbReference>
<evidence type="ECO:0000256" key="11">
    <source>
        <dbReference type="PIRNR" id="PIRNR005096"/>
    </source>
</evidence>
<dbReference type="InterPro" id="IPR015443">
    <property type="entry name" value="Aldose_1-epimerase"/>
</dbReference>
<dbReference type="Gene3D" id="2.70.98.10">
    <property type="match status" value="1"/>
</dbReference>
<comment type="similarity">
    <text evidence="4 11">Belongs to the aldose epimerase family.</text>
</comment>
<proteinExistence type="inferred from homology"/>
<evidence type="ECO:0000256" key="10">
    <source>
        <dbReference type="ARBA" id="ARBA00023277"/>
    </source>
</evidence>
<gene>
    <name evidence="12" type="ORF">M0M44_18695</name>
</gene>
<dbReference type="RefSeq" id="WP_248727050.1">
    <property type="nucleotide sequence ID" value="NZ_CP096829.1"/>
</dbReference>